<evidence type="ECO:0000313" key="2">
    <source>
        <dbReference type="EMBL" id="PDT02889.1"/>
    </source>
</evidence>
<keyword evidence="1" id="KW-0812">Transmembrane</keyword>
<dbReference type="EMBL" id="NWSV01000011">
    <property type="protein sequence ID" value="PDT02889.1"/>
    <property type="molecule type" value="Genomic_DNA"/>
</dbReference>
<proteinExistence type="predicted"/>
<keyword evidence="3" id="KW-1185">Reference proteome</keyword>
<keyword evidence="1" id="KW-1133">Transmembrane helix</keyword>
<reference evidence="2 3" key="1">
    <citation type="submission" date="2017-09" db="EMBL/GenBank/DDBJ databases">
        <title>Comparative genomics of rhizobia isolated from Phaseolus vulgaris in China.</title>
        <authorList>
            <person name="Tong W."/>
        </authorList>
    </citation>
    <scope>NUCLEOTIDE SEQUENCE [LARGE SCALE GENOMIC DNA]</scope>
    <source>
        <strain evidence="2 3">C5</strain>
    </source>
</reference>
<feature type="transmembrane region" description="Helical" evidence="1">
    <location>
        <begin position="88"/>
        <end position="107"/>
    </location>
</feature>
<evidence type="ECO:0000313" key="3">
    <source>
        <dbReference type="Proteomes" id="UP000220768"/>
    </source>
</evidence>
<accession>A0A2A6J9K0</accession>
<evidence type="ECO:0000256" key="1">
    <source>
        <dbReference type="SAM" id="Phobius"/>
    </source>
</evidence>
<comment type="caution">
    <text evidence="2">The sequence shown here is derived from an EMBL/GenBank/DDBJ whole genome shotgun (WGS) entry which is preliminary data.</text>
</comment>
<protein>
    <submittedName>
        <fullName evidence="2">Uncharacterized protein</fullName>
    </submittedName>
</protein>
<dbReference type="RefSeq" id="WP_097613680.1">
    <property type="nucleotide sequence ID" value="NZ_NWSV01000011.1"/>
</dbReference>
<organism evidence="2 3">
    <name type="scientific">Rhizobium chutanense</name>
    <dbReference type="NCBI Taxonomy" id="2035448"/>
    <lineage>
        <taxon>Bacteria</taxon>
        <taxon>Pseudomonadati</taxon>
        <taxon>Pseudomonadota</taxon>
        <taxon>Alphaproteobacteria</taxon>
        <taxon>Hyphomicrobiales</taxon>
        <taxon>Rhizobiaceae</taxon>
        <taxon>Rhizobium/Agrobacterium group</taxon>
        <taxon>Rhizobium</taxon>
    </lineage>
</organism>
<keyword evidence="1" id="KW-0472">Membrane</keyword>
<dbReference type="AlphaFoldDB" id="A0A2A6J9K0"/>
<sequence>MPRRKSSQTTTLDTKGARIGEPVPKAVIDTVTASVGIPRQPDHGLQEELNTLRQQIDALQQQFLDGARLVKGGAGKAMRQTEVAVKRYPASTLLVLAAAAAAFVFAARRASLPRHQLALRDLREFYDTVRERI</sequence>
<gene>
    <name evidence="2" type="ORF">CO666_18105</name>
</gene>
<name>A0A2A6J9K0_9HYPH</name>
<dbReference type="Proteomes" id="UP000220768">
    <property type="component" value="Unassembled WGS sequence"/>
</dbReference>